<organism evidence="3 4">
    <name type="scientific">Blepharisma stoltei</name>
    <dbReference type="NCBI Taxonomy" id="1481888"/>
    <lineage>
        <taxon>Eukaryota</taxon>
        <taxon>Sar</taxon>
        <taxon>Alveolata</taxon>
        <taxon>Ciliophora</taxon>
        <taxon>Postciliodesmatophora</taxon>
        <taxon>Heterotrichea</taxon>
        <taxon>Heterotrichida</taxon>
        <taxon>Blepharismidae</taxon>
        <taxon>Blepharisma</taxon>
    </lineage>
</organism>
<sequence>MNIIDERMFKFLLKSIRTWGPFEYLMAVFAASFNNEILTYVWIIAFVSVPISYGTSVICCLLPILISKATCYLKEKICRERPTLYQPRIEALMFEFRKKDSNYSMPSCDSAQAAAFWTFFCKHTWMPWWIGILMTIGTMFSRVYYMCHYPTDGLVGAFIGMMIALLMDYIILG</sequence>
<name>A0AAU9JC94_9CILI</name>
<comment type="caution">
    <text evidence="3">The sequence shown here is derived from an EMBL/GenBank/DDBJ whole genome shotgun (WGS) entry which is preliminary data.</text>
</comment>
<evidence type="ECO:0000256" key="1">
    <source>
        <dbReference type="SAM" id="Phobius"/>
    </source>
</evidence>
<dbReference type="AlphaFoldDB" id="A0AAU9JC94"/>
<dbReference type="EMBL" id="CAJZBQ010000035">
    <property type="protein sequence ID" value="CAG9323873.1"/>
    <property type="molecule type" value="Genomic_DNA"/>
</dbReference>
<keyword evidence="1" id="KW-1133">Transmembrane helix</keyword>
<gene>
    <name evidence="3" type="ORF">BSTOLATCC_MIC34909</name>
</gene>
<feature type="transmembrane region" description="Helical" evidence="1">
    <location>
        <begin position="128"/>
        <end position="147"/>
    </location>
</feature>
<dbReference type="PANTHER" id="PTHR14969">
    <property type="entry name" value="SPHINGOSINE-1-PHOSPHATE PHOSPHOHYDROLASE"/>
    <property type="match status" value="1"/>
</dbReference>
<dbReference type="Pfam" id="PF01569">
    <property type="entry name" value="PAP2"/>
    <property type="match status" value="1"/>
</dbReference>
<evidence type="ECO:0000313" key="3">
    <source>
        <dbReference type="EMBL" id="CAG9323873.1"/>
    </source>
</evidence>
<dbReference type="PANTHER" id="PTHR14969:SF13">
    <property type="entry name" value="AT30094P"/>
    <property type="match status" value="1"/>
</dbReference>
<feature type="domain" description="Phosphatidic acid phosphatase type 2/haloperoxidase" evidence="2">
    <location>
        <begin position="57"/>
        <end position="168"/>
    </location>
</feature>
<keyword evidence="1" id="KW-0472">Membrane</keyword>
<dbReference type="Gene3D" id="1.20.144.10">
    <property type="entry name" value="Phosphatidic acid phosphatase type 2/haloperoxidase"/>
    <property type="match status" value="1"/>
</dbReference>
<protein>
    <recommendedName>
        <fullName evidence="2">Phosphatidic acid phosphatase type 2/haloperoxidase domain-containing protein</fullName>
    </recommendedName>
</protein>
<feature type="transmembrane region" description="Helical" evidence="1">
    <location>
        <begin position="39"/>
        <end position="66"/>
    </location>
</feature>
<dbReference type="Proteomes" id="UP001162131">
    <property type="component" value="Unassembled WGS sequence"/>
</dbReference>
<evidence type="ECO:0000259" key="2">
    <source>
        <dbReference type="SMART" id="SM00014"/>
    </source>
</evidence>
<dbReference type="InterPro" id="IPR036938">
    <property type="entry name" value="PAP2/HPO_sf"/>
</dbReference>
<evidence type="ECO:0000313" key="4">
    <source>
        <dbReference type="Proteomes" id="UP001162131"/>
    </source>
</evidence>
<reference evidence="3" key="1">
    <citation type="submission" date="2021-09" db="EMBL/GenBank/DDBJ databases">
        <authorList>
            <consortium name="AG Swart"/>
            <person name="Singh M."/>
            <person name="Singh A."/>
            <person name="Seah K."/>
            <person name="Emmerich C."/>
        </authorList>
    </citation>
    <scope>NUCLEOTIDE SEQUENCE</scope>
    <source>
        <strain evidence="3">ATCC30299</strain>
    </source>
</reference>
<dbReference type="SUPFAM" id="SSF48317">
    <property type="entry name" value="Acid phosphatase/Vanadium-dependent haloperoxidase"/>
    <property type="match status" value="1"/>
</dbReference>
<dbReference type="SMART" id="SM00014">
    <property type="entry name" value="acidPPc"/>
    <property type="match status" value="1"/>
</dbReference>
<keyword evidence="1" id="KW-0812">Transmembrane</keyword>
<feature type="transmembrane region" description="Helical" evidence="1">
    <location>
        <begin position="153"/>
        <end position="172"/>
    </location>
</feature>
<dbReference type="GO" id="GO:0042392">
    <property type="term" value="F:sphingosine-1-phosphate phosphatase activity"/>
    <property type="evidence" value="ECO:0007669"/>
    <property type="project" value="TreeGrafter"/>
</dbReference>
<proteinExistence type="predicted"/>
<keyword evidence="4" id="KW-1185">Reference proteome</keyword>
<dbReference type="InterPro" id="IPR000326">
    <property type="entry name" value="PAP2/HPO"/>
</dbReference>
<accession>A0AAU9JC94</accession>